<gene>
    <name evidence="2" type="ordered locus">Tph_c15370</name>
</gene>
<dbReference type="CDD" id="cd16341">
    <property type="entry name" value="FdhE"/>
    <property type="match status" value="1"/>
</dbReference>
<dbReference type="AlphaFoldDB" id="K4LFV0"/>
<name>K4LFV0_THEPS</name>
<feature type="domain" description="FdhE central" evidence="1">
    <location>
        <begin position="158"/>
        <end position="191"/>
    </location>
</feature>
<dbReference type="PANTHER" id="PTHR37689:SF1">
    <property type="entry name" value="PROTEIN FDHE"/>
    <property type="match status" value="1"/>
</dbReference>
<proteinExistence type="predicted"/>
<dbReference type="Gene3D" id="3.90.1670.10">
    <property type="entry name" value="FdhE-like domain"/>
    <property type="match status" value="1"/>
</dbReference>
<dbReference type="PANTHER" id="PTHR37689">
    <property type="entry name" value="PROTEIN FDHE"/>
    <property type="match status" value="1"/>
</dbReference>
<sequence length="272" mass="31312">MPEKIDVLEKSYQLFSSLNALQQKFLSKIEQLVPVITGDVWKRAQENGEVLLNYIAPEIDADLYASLATEICHLLARERGGKKEELERVSDFFNRESGHLCQDLLQEGKLSARLSAAFSPTEQELAYFVARQSLRPFLKKFVAQLPPEVGGAGWQRRYCPVCGERPNLSYLRREDGRRILICPLCGQEWLYRYLACTWCGNEDHGSISYFEVKEVPGYEVYVCKKCRGYLKTFNERKGSGHEDWLLEDVKTLPLDLIARRDGYSNFQKLVLN</sequence>
<dbReference type="HOGENOM" id="CLU_071015_1_1_9"/>
<evidence type="ECO:0000313" key="2">
    <source>
        <dbReference type="EMBL" id="AFV11743.1"/>
    </source>
</evidence>
<dbReference type="GO" id="GO:0005829">
    <property type="term" value="C:cytosol"/>
    <property type="evidence" value="ECO:0007669"/>
    <property type="project" value="TreeGrafter"/>
</dbReference>
<dbReference type="Pfam" id="PF24859">
    <property type="entry name" value="FdhE_central"/>
    <property type="match status" value="1"/>
</dbReference>
<dbReference type="STRING" id="1089553.Tph_c15370"/>
<protein>
    <submittedName>
        <fullName evidence="2">Putative formate dehydrogenase formation protein</fullName>
    </submittedName>
</protein>
<dbReference type="InterPro" id="IPR006452">
    <property type="entry name" value="Formate_DH_accessory"/>
</dbReference>
<dbReference type="RefSeq" id="WP_015050623.1">
    <property type="nucleotide sequence ID" value="NC_018870.1"/>
</dbReference>
<dbReference type="SUPFAM" id="SSF144020">
    <property type="entry name" value="FdhE-like"/>
    <property type="match status" value="1"/>
</dbReference>
<keyword evidence="3" id="KW-1185">Reference proteome</keyword>
<reference evidence="2 3" key="1">
    <citation type="journal article" date="2012" name="BMC Genomics">
        <title>Genome-guided analysis of physiological and morphological traits of the fermentative acetate oxidizer Thermacetogenium phaeum.</title>
        <authorList>
            <person name="Oehler D."/>
            <person name="Poehlein A."/>
            <person name="Leimbach A."/>
            <person name="Muller N."/>
            <person name="Daniel R."/>
            <person name="Gottschalk G."/>
            <person name="Schink B."/>
        </authorList>
    </citation>
    <scope>NUCLEOTIDE SEQUENCE [LARGE SCALE GENOMIC DNA]</scope>
    <source>
        <strain evidence="3">ATCC BAA-254 / DSM 26808 / PB</strain>
    </source>
</reference>
<dbReference type="EMBL" id="CP003732">
    <property type="protein sequence ID" value="AFV11743.1"/>
    <property type="molecule type" value="Genomic_DNA"/>
</dbReference>
<dbReference type="GO" id="GO:0008199">
    <property type="term" value="F:ferric iron binding"/>
    <property type="evidence" value="ECO:0007669"/>
    <property type="project" value="TreeGrafter"/>
</dbReference>
<evidence type="ECO:0000313" key="3">
    <source>
        <dbReference type="Proteomes" id="UP000000467"/>
    </source>
</evidence>
<dbReference type="KEGG" id="tpz:Tph_c15370"/>
<dbReference type="InterPro" id="IPR056797">
    <property type="entry name" value="FdhE_central"/>
</dbReference>
<dbReference type="eggNOG" id="COG3058">
    <property type="taxonomic scope" value="Bacteria"/>
</dbReference>
<dbReference type="GO" id="GO:0051604">
    <property type="term" value="P:protein maturation"/>
    <property type="evidence" value="ECO:0007669"/>
    <property type="project" value="TreeGrafter"/>
</dbReference>
<accession>K4LFV0</accession>
<dbReference type="Proteomes" id="UP000000467">
    <property type="component" value="Chromosome"/>
</dbReference>
<dbReference type="InterPro" id="IPR024064">
    <property type="entry name" value="FdhE-like_sf"/>
</dbReference>
<evidence type="ECO:0000259" key="1">
    <source>
        <dbReference type="Pfam" id="PF24859"/>
    </source>
</evidence>
<dbReference type="OrthoDB" id="9811074at2"/>
<organism evidence="2 3">
    <name type="scientific">Thermacetogenium phaeum (strain ATCC BAA-254 / DSM 26808 / PB)</name>
    <dbReference type="NCBI Taxonomy" id="1089553"/>
    <lineage>
        <taxon>Bacteria</taxon>
        <taxon>Bacillati</taxon>
        <taxon>Bacillota</taxon>
        <taxon>Clostridia</taxon>
        <taxon>Thermoanaerobacterales</taxon>
        <taxon>Thermoanaerobacteraceae</taxon>
        <taxon>Thermacetogenium</taxon>
    </lineage>
</organism>